<feature type="domain" description="Protein kinase" evidence="2">
    <location>
        <begin position="86"/>
        <end position="166"/>
    </location>
</feature>
<keyword evidence="4" id="KW-1185">Reference proteome</keyword>
<accession>A0A178Z7A3</accession>
<dbReference type="OrthoDB" id="1668230at2759"/>
<dbReference type="Proteomes" id="UP000078343">
    <property type="component" value="Unassembled WGS sequence"/>
</dbReference>
<evidence type="ECO:0000256" key="1">
    <source>
        <dbReference type="SAM" id="MobiDB-lite"/>
    </source>
</evidence>
<sequence length="352" mass="38945">MAPGWTPELLDAFGYTSSDSVRFVKYLHVDGTIVTDRWLGLGASGLVVEQGPYAVKLPVLSRDAEEDEDGVPLKVYSLTPKKGEYDDRAIAVEHIQTEKANHMTTRQPQWDPTRQMQLSWFTKLAHTLVYVHERRVIVSDIRLDNFLLDESLAIRFCDFGNAEAMPLDWDLEGSDKYGYSISSDLGQFGAVMYEVITGRKCAYDLVWLGCGIPGYPHDGKICQQPKMSGWELAAALDKAAEILEVETGAESPKETQETSVNGNCSSESVDLPSISPQPETDLQKETREQSTNDNYSSEVIDLASISSQPKTDLPKETQEQSVNDSHLSEPVCLLPTPSKPWIVGDNTPALAT</sequence>
<dbReference type="Pfam" id="PF00069">
    <property type="entry name" value="Pkinase"/>
    <property type="match status" value="1"/>
</dbReference>
<dbReference type="GeneID" id="30013974"/>
<evidence type="ECO:0000313" key="3">
    <source>
        <dbReference type="EMBL" id="OAP55654.1"/>
    </source>
</evidence>
<evidence type="ECO:0000313" key="4">
    <source>
        <dbReference type="Proteomes" id="UP000078343"/>
    </source>
</evidence>
<dbReference type="InterPro" id="IPR011009">
    <property type="entry name" value="Kinase-like_dom_sf"/>
</dbReference>
<dbReference type="RefSeq" id="XP_018689021.1">
    <property type="nucleotide sequence ID" value="XM_018841312.1"/>
</dbReference>
<dbReference type="GO" id="GO:0005524">
    <property type="term" value="F:ATP binding"/>
    <property type="evidence" value="ECO:0007669"/>
    <property type="project" value="InterPro"/>
</dbReference>
<feature type="compositionally biased region" description="Polar residues" evidence="1">
    <location>
        <begin position="257"/>
        <end position="280"/>
    </location>
</feature>
<feature type="compositionally biased region" description="Basic and acidic residues" evidence="1">
    <location>
        <begin position="281"/>
        <end position="290"/>
    </location>
</feature>
<feature type="region of interest" description="Disordered" evidence="1">
    <location>
        <begin position="247"/>
        <end position="352"/>
    </location>
</feature>
<dbReference type="EMBL" id="LVYI01000010">
    <property type="protein sequence ID" value="OAP55654.1"/>
    <property type="molecule type" value="Genomic_DNA"/>
</dbReference>
<reference evidence="3 4" key="1">
    <citation type="submission" date="2016-04" db="EMBL/GenBank/DDBJ databases">
        <title>Draft genome of Fonsecaea erecta CBS 125763.</title>
        <authorList>
            <person name="Weiss V.A."/>
            <person name="Vicente V.A."/>
            <person name="Raittz R.T."/>
            <person name="Moreno L.F."/>
            <person name="De Souza E.M."/>
            <person name="Pedrosa F.O."/>
            <person name="Steffens M.B."/>
            <person name="Faoro H."/>
            <person name="Tadra-Sfeir M.Z."/>
            <person name="Najafzadeh M.J."/>
            <person name="Felipe M.S."/>
            <person name="Teixeira M."/>
            <person name="Sun J."/>
            <person name="Xi L."/>
            <person name="Gomes R."/>
            <person name="De Azevedo C.M."/>
            <person name="Salgado C.G."/>
            <person name="Da Silva M.B."/>
            <person name="Nascimento M.F."/>
            <person name="Queiroz-Telles F."/>
            <person name="Attili D.S."/>
            <person name="Gorbushina A."/>
        </authorList>
    </citation>
    <scope>NUCLEOTIDE SEQUENCE [LARGE SCALE GENOMIC DNA]</scope>
    <source>
        <strain evidence="3 4">CBS 125763</strain>
    </source>
</reference>
<dbReference type="SUPFAM" id="SSF56112">
    <property type="entry name" value="Protein kinase-like (PK-like)"/>
    <property type="match status" value="1"/>
</dbReference>
<gene>
    <name evidence="3" type="ORF">AYL99_09806</name>
</gene>
<protein>
    <recommendedName>
        <fullName evidence="2">Protein kinase domain-containing protein</fullName>
    </recommendedName>
</protein>
<dbReference type="Gene3D" id="1.10.510.10">
    <property type="entry name" value="Transferase(Phosphotransferase) domain 1"/>
    <property type="match status" value="1"/>
</dbReference>
<evidence type="ECO:0000259" key="2">
    <source>
        <dbReference type="Pfam" id="PF00069"/>
    </source>
</evidence>
<dbReference type="STRING" id="1367422.A0A178Z7A3"/>
<dbReference type="GO" id="GO:0004672">
    <property type="term" value="F:protein kinase activity"/>
    <property type="evidence" value="ECO:0007669"/>
    <property type="project" value="InterPro"/>
</dbReference>
<organism evidence="3 4">
    <name type="scientific">Fonsecaea erecta</name>
    <dbReference type="NCBI Taxonomy" id="1367422"/>
    <lineage>
        <taxon>Eukaryota</taxon>
        <taxon>Fungi</taxon>
        <taxon>Dikarya</taxon>
        <taxon>Ascomycota</taxon>
        <taxon>Pezizomycotina</taxon>
        <taxon>Eurotiomycetes</taxon>
        <taxon>Chaetothyriomycetidae</taxon>
        <taxon>Chaetothyriales</taxon>
        <taxon>Herpotrichiellaceae</taxon>
        <taxon>Fonsecaea</taxon>
    </lineage>
</organism>
<dbReference type="InterPro" id="IPR000719">
    <property type="entry name" value="Prot_kinase_dom"/>
</dbReference>
<name>A0A178Z7A3_9EURO</name>
<dbReference type="AlphaFoldDB" id="A0A178Z7A3"/>
<comment type="caution">
    <text evidence="3">The sequence shown here is derived from an EMBL/GenBank/DDBJ whole genome shotgun (WGS) entry which is preliminary data.</text>
</comment>
<proteinExistence type="predicted"/>